<name>K9W6U7_9CYAN</name>
<feature type="domain" description="Methyltransferase" evidence="1">
    <location>
        <begin position="30"/>
        <end position="134"/>
    </location>
</feature>
<dbReference type="GO" id="GO:0030798">
    <property type="term" value="F:trans-aconitate 2-methyltransferase activity"/>
    <property type="evidence" value="ECO:0007669"/>
    <property type="project" value="InterPro"/>
</dbReference>
<dbReference type="RefSeq" id="WP_015179923.1">
    <property type="nucleotide sequence ID" value="NC_019733.1"/>
</dbReference>
<dbReference type="Gene3D" id="1.10.150.290">
    <property type="entry name" value="S-adenosyl-L-methionine-dependent methyltransferases"/>
    <property type="match status" value="1"/>
</dbReference>
<dbReference type="InterPro" id="IPR025714">
    <property type="entry name" value="Methyltranfer_dom"/>
</dbReference>
<proteinExistence type="predicted"/>
<dbReference type="AlphaFoldDB" id="K9W6U7"/>
<accession>K9W6U7</accession>
<dbReference type="OrthoDB" id="9760689at2"/>
<keyword evidence="2" id="KW-0489">Methyltransferase</keyword>
<dbReference type="Pfam" id="PF13847">
    <property type="entry name" value="Methyltransf_31"/>
    <property type="match status" value="1"/>
</dbReference>
<evidence type="ECO:0000313" key="2">
    <source>
        <dbReference type="EMBL" id="AFZ15492.1"/>
    </source>
</evidence>
<dbReference type="Gene3D" id="3.40.50.150">
    <property type="entry name" value="Vaccinia Virus protein VP39"/>
    <property type="match status" value="1"/>
</dbReference>
<dbReference type="KEGG" id="cep:Cri9333_4713"/>
<keyword evidence="2" id="KW-0614">Plasmid</keyword>
<dbReference type="SUPFAM" id="SSF53335">
    <property type="entry name" value="S-adenosyl-L-methionine-dependent methyltransferases"/>
    <property type="match status" value="1"/>
</dbReference>
<keyword evidence="3" id="KW-1185">Reference proteome</keyword>
<sequence length="263" mass="30103">MYKSYIEAYYEYDLPHQKRARELIKMLALKGNEKILDIGCGEGKLTSELADYVPNGSVIGIDNSEQMIEFAKNKFPETRYSNLSFQYADTKSLDYANEFDVIVSFACLSIIVNHTPVLLKIHQSLKNSGKVLLNFLGKGKHNAISSVISNLLTSQKWNKQLADQVGYSFYEAGEYSELLKKSGFKPERIELYEQNETYEGKESLTRAIRTEWVSLSSRIPENLYEDFISDLVETYLKINPPNNQGLIHKQESWLEIEATKIGE</sequence>
<evidence type="ECO:0000313" key="3">
    <source>
        <dbReference type="Proteomes" id="UP000010472"/>
    </source>
</evidence>
<reference evidence="2 3" key="1">
    <citation type="submission" date="2012-06" db="EMBL/GenBank/DDBJ databases">
        <title>Finished plasmid 1 of genome of Crinalium epipsammum PCC 9333.</title>
        <authorList>
            <consortium name="US DOE Joint Genome Institute"/>
            <person name="Gugger M."/>
            <person name="Coursin T."/>
            <person name="Rippka R."/>
            <person name="Tandeau De Marsac N."/>
            <person name="Huntemann M."/>
            <person name="Wei C.-L."/>
            <person name="Han J."/>
            <person name="Detter J.C."/>
            <person name="Han C."/>
            <person name="Tapia R."/>
            <person name="Davenport K."/>
            <person name="Daligault H."/>
            <person name="Erkkila T."/>
            <person name="Gu W."/>
            <person name="Munk A.C.C."/>
            <person name="Teshima H."/>
            <person name="Xu Y."/>
            <person name="Chain P."/>
            <person name="Chen A."/>
            <person name="Krypides N."/>
            <person name="Mavromatis K."/>
            <person name="Markowitz V."/>
            <person name="Szeto E."/>
            <person name="Ivanova N."/>
            <person name="Mikhailova N."/>
            <person name="Ovchinnikova G."/>
            <person name="Pagani I."/>
            <person name="Pati A."/>
            <person name="Goodwin L."/>
            <person name="Peters L."/>
            <person name="Pitluck S."/>
            <person name="Woyke T."/>
            <person name="Kerfeld C."/>
        </authorList>
    </citation>
    <scope>NUCLEOTIDE SEQUENCE [LARGE SCALE GENOMIC DNA]</scope>
    <source>
        <strain evidence="2 3">PCC 9333</strain>
        <plasmid evidence="3">Plasmid pCRI9333.01</plasmid>
    </source>
</reference>
<dbReference type="EMBL" id="CP003621">
    <property type="protein sequence ID" value="AFZ15492.1"/>
    <property type="molecule type" value="Genomic_DNA"/>
</dbReference>
<dbReference type="GO" id="GO:0032259">
    <property type="term" value="P:methylation"/>
    <property type="evidence" value="ECO:0007669"/>
    <property type="project" value="UniProtKB-KW"/>
</dbReference>
<evidence type="ECO:0000259" key="1">
    <source>
        <dbReference type="Pfam" id="PF13847"/>
    </source>
</evidence>
<dbReference type="Proteomes" id="UP000010472">
    <property type="component" value="Plasmid pCRI9333.01"/>
</dbReference>
<gene>
    <name evidence="2" type="ORF">Cri9333_4713</name>
</gene>
<dbReference type="PANTHER" id="PTHR43861:SF1">
    <property type="entry name" value="TRANS-ACONITATE 2-METHYLTRANSFERASE"/>
    <property type="match status" value="1"/>
</dbReference>
<dbReference type="InterPro" id="IPR029063">
    <property type="entry name" value="SAM-dependent_MTases_sf"/>
</dbReference>
<dbReference type="PANTHER" id="PTHR43861">
    <property type="entry name" value="TRANS-ACONITATE 2-METHYLTRANSFERASE-RELATED"/>
    <property type="match status" value="1"/>
</dbReference>
<protein>
    <submittedName>
        <fullName evidence="2">Methyltransferase type 11</fullName>
    </submittedName>
</protein>
<geneLocation type="plasmid" evidence="2 3">
    <name>pCRI9333.01</name>
</geneLocation>
<dbReference type="HOGENOM" id="CLU_037990_5_0_3"/>
<dbReference type="CDD" id="cd02440">
    <property type="entry name" value="AdoMet_MTases"/>
    <property type="match status" value="1"/>
</dbReference>
<dbReference type="InterPro" id="IPR023149">
    <property type="entry name" value="Trans_acon_MeTrfase_C"/>
</dbReference>
<keyword evidence="2" id="KW-0808">Transferase</keyword>
<dbReference type="PATRIC" id="fig|1173022.3.peg.5087"/>
<organism evidence="2 3">
    <name type="scientific">Crinalium epipsammum PCC 9333</name>
    <dbReference type="NCBI Taxonomy" id="1173022"/>
    <lineage>
        <taxon>Bacteria</taxon>
        <taxon>Bacillati</taxon>
        <taxon>Cyanobacteriota</taxon>
        <taxon>Cyanophyceae</taxon>
        <taxon>Gomontiellales</taxon>
        <taxon>Gomontiellaceae</taxon>
        <taxon>Crinalium</taxon>
    </lineage>
</organism>